<comment type="caution">
    <text evidence="2">The sequence shown here is derived from an EMBL/GenBank/DDBJ whole genome shotgun (WGS) entry which is preliminary data.</text>
</comment>
<evidence type="ECO:0000313" key="3">
    <source>
        <dbReference type="Proteomes" id="UP000238479"/>
    </source>
</evidence>
<dbReference type="Proteomes" id="UP000238479">
    <property type="component" value="Chromosome 2"/>
</dbReference>
<keyword evidence="3" id="KW-1185">Reference proteome</keyword>
<dbReference type="Gramene" id="PRQ50322">
    <property type="protein sequence ID" value="PRQ50322"/>
    <property type="gene ID" value="RchiOBHm_Chr2g0131921"/>
</dbReference>
<evidence type="ECO:0000256" key="1">
    <source>
        <dbReference type="SAM" id="MobiDB-lite"/>
    </source>
</evidence>
<organism evidence="2 3">
    <name type="scientific">Rosa chinensis</name>
    <name type="common">China rose</name>
    <dbReference type="NCBI Taxonomy" id="74649"/>
    <lineage>
        <taxon>Eukaryota</taxon>
        <taxon>Viridiplantae</taxon>
        <taxon>Streptophyta</taxon>
        <taxon>Embryophyta</taxon>
        <taxon>Tracheophyta</taxon>
        <taxon>Spermatophyta</taxon>
        <taxon>Magnoliopsida</taxon>
        <taxon>eudicotyledons</taxon>
        <taxon>Gunneridae</taxon>
        <taxon>Pentapetalae</taxon>
        <taxon>rosids</taxon>
        <taxon>fabids</taxon>
        <taxon>Rosales</taxon>
        <taxon>Rosaceae</taxon>
        <taxon>Rosoideae</taxon>
        <taxon>Rosoideae incertae sedis</taxon>
        <taxon>Rosa</taxon>
    </lineage>
</organism>
<accession>A0A2P6RV66</accession>
<feature type="region of interest" description="Disordered" evidence="1">
    <location>
        <begin position="14"/>
        <end position="78"/>
    </location>
</feature>
<sequence>MHRPQPLFSALLLSATTGDSRSSHHLITPPPPLDPAPKTDQTRASPFDMHRPQPPYTTTKPMTPLPSLILRSPVPHSHHRYQKLKHQALKRPCLKSRSLKTAVRARWNS</sequence>
<evidence type="ECO:0000313" key="2">
    <source>
        <dbReference type="EMBL" id="PRQ50322.1"/>
    </source>
</evidence>
<proteinExistence type="predicted"/>
<protein>
    <submittedName>
        <fullName evidence="2">Uncharacterized protein</fullName>
    </submittedName>
</protein>
<name>A0A2P6RV66_ROSCH</name>
<reference evidence="2 3" key="1">
    <citation type="journal article" date="2018" name="Nat. Genet.">
        <title>The Rosa genome provides new insights in the design of modern roses.</title>
        <authorList>
            <person name="Bendahmane M."/>
        </authorList>
    </citation>
    <scope>NUCLEOTIDE SEQUENCE [LARGE SCALE GENOMIC DNA]</scope>
    <source>
        <strain evidence="3">cv. Old Blush</strain>
    </source>
</reference>
<dbReference type="AlphaFoldDB" id="A0A2P6RV66"/>
<dbReference type="EMBL" id="PDCK01000040">
    <property type="protein sequence ID" value="PRQ50322.1"/>
    <property type="molecule type" value="Genomic_DNA"/>
</dbReference>
<gene>
    <name evidence="2" type="ORF">RchiOBHm_Chr2g0131921</name>
</gene>